<reference evidence="1 2" key="1">
    <citation type="submission" date="2016-10" db="EMBL/GenBank/DDBJ databases">
        <authorList>
            <person name="de Groot N.N."/>
        </authorList>
    </citation>
    <scope>NUCLEOTIDE SEQUENCE [LARGE SCALE GENOMIC DNA]</scope>
    <source>
        <strain evidence="1 2">B25</strain>
    </source>
</reference>
<proteinExistence type="predicted"/>
<name>A0A1H9AXM1_9SPIR</name>
<gene>
    <name evidence="1" type="ORF">SAMN04487977_101509</name>
</gene>
<evidence type="ECO:0000313" key="2">
    <source>
        <dbReference type="Proteomes" id="UP000182360"/>
    </source>
</evidence>
<protein>
    <submittedName>
        <fullName evidence="1">Uncharacterized protein</fullName>
    </submittedName>
</protein>
<organism evidence="1 2">
    <name type="scientific">Treponema bryantii</name>
    <dbReference type="NCBI Taxonomy" id="163"/>
    <lineage>
        <taxon>Bacteria</taxon>
        <taxon>Pseudomonadati</taxon>
        <taxon>Spirochaetota</taxon>
        <taxon>Spirochaetia</taxon>
        <taxon>Spirochaetales</taxon>
        <taxon>Treponemataceae</taxon>
        <taxon>Treponema</taxon>
    </lineage>
</organism>
<dbReference type="AlphaFoldDB" id="A0A1H9AXM1"/>
<dbReference type="RefSeq" id="WP_177177699.1">
    <property type="nucleotide sequence ID" value="NZ_FOFU01000001.1"/>
</dbReference>
<dbReference type="Proteomes" id="UP000182360">
    <property type="component" value="Unassembled WGS sequence"/>
</dbReference>
<keyword evidence="2" id="KW-1185">Reference proteome</keyword>
<sequence>MTLEDLKKAVEMAEKFGSPDCKIYLRQRNKRTQYETESATFQTEFSKNGQESYIEIVY</sequence>
<evidence type="ECO:0000313" key="1">
    <source>
        <dbReference type="EMBL" id="SEP81542.1"/>
    </source>
</evidence>
<accession>A0A1H9AXM1</accession>
<dbReference type="EMBL" id="FOFU01000001">
    <property type="protein sequence ID" value="SEP81542.1"/>
    <property type="molecule type" value="Genomic_DNA"/>
</dbReference>